<organism evidence="17">
    <name type="scientific">Hydra vulgaris</name>
    <name type="common">Hydra</name>
    <name type="synonym">Hydra attenuata</name>
    <dbReference type="NCBI Taxonomy" id="6087"/>
    <lineage>
        <taxon>Eukaryota</taxon>
        <taxon>Metazoa</taxon>
        <taxon>Cnidaria</taxon>
        <taxon>Hydrozoa</taxon>
        <taxon>Hydroidolina</taxon>
        <taxon>Anthoathecata</taxon>
        <taxon>Aplanulata</taxon>
        <taxon>Hydridae</taxon>
        <taxon>Hydra</taxon>
    </lineage>
</organism>
<dbReference type="EMBL" id="HAAD01003598">
    <property type="protein sequence ID" value="CDG69830.1"/>
    <property type="molecule type" value="mRNA"/>
</dbReference>
<evidence type="ECO:0000256" key="10">
    <source>
        <dbReference type="ARBA" id="ARBA00022989"/>
    </source>
</evidence>
<dbReference type="InterPro" id="IPR031814">
    <property type="entry name" value="ALG11_N"/>
</dbReference>
<comment type="catalytic activity">
    <reaction evidence="12 14">
        <text>an alpha-D-Man-(1-&gt;3)-[alpha-D-Man-(1-&gt;6)]-beta-D-Man-(1-&gt;4)-beta-D-GlcNAc-(1-&gt;4)-alpha-D-GlcNAc-diphospho-di-trans,poly-cis-dolichol + 2 GDP-alpha-D-mannose = an alpha-D-Man-(1-&gt;2)-alpha-D-Man-(1-&gt;2)-alpha-D-Man-(1-&gt;3)-[alpha-D-Man-(1-&gt;6)]-beta-D-Man-(1-&gt;4)-beta-D-GlcNAc-(1-&gt;4)-alpha-D-GlcNAc-diphospho-di-trans,poly-cis-dolichol + 2 GDP + 2 H(+)</text>
        <dbReference type="Rhea" id="RHEA:29523"/>
        <dbReference type="Rhea" id="RHEA-COMP:19515"/>
        <dbReference type="Rhea" id="RHEA-COMP:19516"/>
        <dbReference type="ChEBI" id="CHEBI:15378"/>
        <dbReference type="ChEBI" id="CHEBI:57527"/>
        <dbReference type="ChEBI" id="CHEBI:58189"/>
        <dbReference type="ChEBI" id="CHEBI:132511"/>
        <dbReference type="ChEBI" id="CHEBI:132515"/>
        <dbReference type="EC" id="2.4.1.131"/>
    </reaction>
    <physiologicalReaction direction="left-to-right" evidence="12 14">
        <dbReference type="Rhea" id="RHEA:29524"/>
    </physiologicalReaction>
</comment>
<reference evidence="17" key="1">
    <citation type="journal article" date="2013" name="Genome Biol. Evol.">
        <title>Punctuated emergences of genetic and phenotypic innovations in eumetazoan, bilaterian, euteleostome, and hominidae ancestors.</title>
        <authorList>
            <person name="Wenger Y."/>
            <person name="Galliot B."/>
        </authorList>
    </citation>
    <scope>NUCLEOTIDE SEQUENCE</scope>
    <source>
        <tissue evidence="17">Whole animals</tissue>
    </source>
</reference>
<evidence type="ECO:0000256" key="4">
    <source>
        <dbReference type="ARBA" id="ARBA00012645"/>
    </source>
</evidence>
<evidence type="ECO:0000256" key="11">
    <source>
        <dbReference type="ARBA" id="ARBA00023136"/>
    </source>
</evidence>
<feature type="non-terminal residue" evidence="17">
    <location>
        <position position="1"/>
    </location>
</feature>
<evidence type="ECO:0000256" key="12">
    <source>
        <dbReference type="ARBA" id="ARBA00045065"/>
    </source>
</evidence>
<evidence type="ECO:0000256" key="7">
    <source>
        <dbReference type="ARBA" id="ARBA00022679"/>
    </source>
</evidence>
<feature type="transmembrane region" description="Helical" evidence="14">
    <location>
        <begin position="152"/>
        <end position="174"/>
    </location>
</feature>
<keyword evidence="8 14" id="KW-0812">Transmembrane</keyword>
<evidence type="ECO:0000256" key="6">
    <source>
        <dbReference type="ARBA" id="ARBA00022676"/>
    </source>
</evidence>
<dbReference type="SUPFAM" id="SSF53756">
    <property type="entry name" value="UDP-Glycosyltransferase/glycogen phosphorylase"/>
    <property type="match status" value="1"/>
</dbReference>
<dbReference type="Pfam" id="PF00534">
    <property type="entry name" value="Glycos_transf_1"/>
    <property type="match status" value="1"/>
</dbReference>
<dbReference type="PANTHER" id="PTHR45919:SF1">
    <property type="entry name" value="GDP-MAN:MAN(3)GLCNAC(2)-PP-DOL ALPHA-1,2-MANNOSYLTRANSFERASE"/>
    <property type="match status" value="1"/>
</dbReference>
<comment type="function">
    <text evidence="13">GDP-Man:Man(3)GlcNAc(2)-PP-Dol alpha-1,2-mannosyltransferase that operates in the biosynthetic pathway of dolichol-linked oligosaccharides, the glycan precursors employed in protein asparagine (N)-glycosylation. The assembly of dolichol-linked oligosaccharides begins on the cytosolic side of the endoplasmic reticulum membrane and finishes in its lumen. The sequential addition of sugars to dolichol pyrophosphate produces dolichol-linked oligosaccharides containing fourteen sugars, including two GlcNAcs, nine mannoses and three glucoses. Once assembled, the oligosaccharide is transferred from the lipid to nascent proteins by oligosaccharyltransferases. Catalyzes, on the cytoplasmic face of the endoplasmic reticulum, the addition of the fourth and fifth mannose residues to the dolichol-linked oligosaccharide chain, to produce Man(5)GlcNAc(2)-PP-dolichol core oligosaccharide. Man(5)GlcNAc(2)-PP-dolichol is a substrate for ALG3, the following enzyme in the biosynthetic pathway.</text>
</comment>
<gene>
    <name evidence="17" type="primary">ALG11</name>
</gene>
<comment type="pathway">
    <text evidence="2 14">Protein modification; protein glycosylation.</text>
</comment>
<dbReference type="InterPro" id="IPR001296">
    <property type="entry name" value="Glyco_trans_1"/>
</dbReference>
<dbReference type="EC" id="2.4.1.131" evidence="4 14"/>
<proteinExistence type="evidence at transcript level"/>
<evidence type="ECO:0000259" key="15">
    <source>
        <dbReference type="Pfam" id="PF00534"/>
    </source>
</evidence>
<accession>T2MD30</accession>
<keyword evidence="9 14" id="KW-0256">Endoplasmic reticulum</keyword>
<name>T2MD30_HYDVU</name>
<keyword evidence="11 14" id="KW-0472">Membrane</keyword>
<dbReference type="PANTHER" id="PTHR45919">
    <property type="entry name" value="GDP-MAN:MAN(3)GLCNAC(2)-PP-DOL ALPHA-1,2-MANNOSYLTRANSFERASE"/>
    <property type="match status" value="1"/>
</dbReference>
<dbReference type="GO" id="GO:0004377">
    <property type="term" value="F:GDP-Man:Man(3)GlcNAc(2)-PP-Dol alpha-1,2-mannosyltransferase activity"/>
    <property type="evidence" value="ECO:0007669"/>
    <property type="project" value="UniProtKB-UniRule"/>
</dbReference>
<keyword evidence="7 14" id="KW-0808">Transferase</keyword>
<evidence type="ECO:0000256" key="8">
    <source>
        <dbReference type="ARBA" id="ARBA00022692"/>
    </source>
</evidence>
<feature type="transmembrane region" description="Helical" evidence="14">
    <location>
        <begin position="22"/>
        <end position="48"/>
    </location>
</feature>
<evidence type="ECO:0000259" key="16">
    <source>
        <dbReference type="Pfam" id="PF15924"/>
    </source>
</evidence>
<evidence type="ECO:0000256" key="5">
    <source>
        <dbReference type="ARBA" id="ARBA00022018"/>
    </source>
</evidence>
<evidence type="ECO:0000256" key="13">
    <source>
        <dbReference type="ARBA" id="ARBA00045128"/>
    </source>
</evidence>
<evidence type="ECO:0000256" key="2">
    <source>
        <dbReference type="ARBA" id="ARBA00004922"/>
    </source>
</evidence>
<sequence length="506" mass="58361">NFMQLIQDLSFFKMSVIYLYDLIYFLMSTLMSLCFFALSALICIIILLKTYILLSKWHYKLNNKNKNDSIEITVGFFHPYCNAGGGGERVLWCAIRALQNRYSFVKCVVYTGDIDSKPEDILKRAKERFNIEINSHVHFVYLHKRVWVTAELYPVLTLLGQSLGSIVLGFEALFKFTPNIYLDTMGYAFTIPIFKYIGGCYVGSYVHYPTISTDMLEKVLQRQADYNNSLLISKSYILSTLKWIYYNIFALCYGLSGCCNDIVMVNSSWTLNHIISLWKVPQITSVIFPPCDTKTLMNISIDASETLKVKPKQIISVAQFRPEKNHMLQLEIFEKFLKQQSYEMKNCYRLLLVGSCRGEEDNNRVELLKKKAELLKINQQVEFHLNISHEKLLNLLTVSTIGLHTMKDEHFGIGVVEFMAAGLIVLAHNSAGPKMDIVINWNSNETGYLASTAEEYVEALSQIFNLLPSERYHICMNARDSVKKRFSEETFEKLFLAKTEFMFTKH</sequence>
<feature type="transmembrane region" description="Helical" evidence="14">
    <location>
        <begin position="186"/>
        <end position="208"/>
    </location>
</feature>
<comment type="similarity">
    <text evidence="3 14">Belongs to the glycosyltransferase group 1 family. Glycosyltransferase 4 subfamily.</text>
</comment>
<feature type="domain" description="Glycosyl transferase family 1" evidence="15">
    <location>
        <begin position="302"/>
        <end position="465"/>
    </location>
</feature>
<dbReference type="OrthoDB" id="2276068at2759"/>
<dbReference type="Pfam" id="PF15924">
    <property type="entry name" value="ALG11_N"/>
    <property type="match status" value="1"/>
</dbReference>
<evidence type="ECO:0000256" key="3">
    <source>
        <dbReference type="ARBA" id="ARBA00009481"/>
    </source>
</evidence>
<keyword evidence="10 14" id="KW-1133">Transmembrane helix</keyword>
<dbReference type="Gene3D" id="3.40.50.2000">
    <property type="entry name" value="Glycogen Phosphorylase B"/>
    <property type="match status" value="1"/>
</dbReference>
<comment type="subcellular location">
    <subcellularLocation>
        <location evidence="1">Endoplasmic reticulum membrane</location>
        <topology evidence="1">Single-pass membrane protein</topology>
    </subcellularLocation>
</comment>
<dbReference type="GO" id="GO:0006487">
    <property type="term" value="P:protein N-linked glycosylation"/>
    <property type="evidence" value="ECO:0007669"/>
    <property type="project" value="TreeGrafter"/>
</dbReference>
<dbReference type="AlphaFoldDB" id="T2MD30"/>
<dbReference type="InterPro" id="IPR038013">
    <property type="entry name" value="ALG11"/>
</dbReference>
<feature type="domain" description="ALG11 mannosyltransferase N-terminal" evidence="16">
    <location>
        <begin position="72"/>
        <end position="278"/>
    </location>
</feature>
<dbReference type="GO" id="GO:0005789">
    <property type="term" value="C:endoplasmic reticulum membrane"/>
    <property type="evidence" value="ECO:0007669"/>
    <property type="project" value="UniProtKB-SubCell"/>
</dbReference>
<evidence type="ECO:0000256" key="1">
    <source>
        <dbReference type="ARBA" id="ARBA00004389"/>
    </source>
</evidence>
<protein>
    <recommendedName>
        <fullName evidence="5 14">GDP-Man:Man(3)GlcNAc(2)-PP-Dol alpha-1,2-mannosyltransferase</fullName>
        <ecNumber evidence="4 14">2.4.1.131</ecNumber>
    </recommendedName>
</protein>
<dbReference type="CDD" id="cd03806">
    <property type="entry name" value="GT4_ALG11-like"/>
    <property type="match status" value="1"/>
</dbReference>
<evidence type="ECO:0000256" key="14">
    <source>
        <dbReference type="RuleBase" id="RU367051"/>
    </source>
</evidence>
<evidence type="ECO:0000313" key="17">
    <source>
        <dbReference type="EMBL" id="CDG69830.1"/>
    </source>
</evidence>
<dbReference type="UniPathway" id="UPA00378"/>
<evidence type="ECO:0000256" key="9">
    <source>
        <dbReference type="ARBA" id="ARBA00022824"/>
    </source>
</evidence>
<keyword evidence="6 14" id="KW-0328">Glycosyltransferase</keyword>